<evidence type="ECO:0000256" key="7">
    <source>
        <dbReference type="ARBA" id="ARBA00023136"/>
    </source>
</evidence>
<dbReference type="GO" id="GO:0016020">
    <property type="term" value="C:membrane"/>
    <property type="evidence" value="ECO:0007669"/>
    <property type="project" value="UniProtKB-SubCell"/>
</dbReference>
<dbReference type="InterPro" id="IPR004761">
    <property type="entry name" value="Spore_GerAB"/>
</dbReference>
<feature type="transmembrane region" description="Helical" evidence="8">
    <location>
        <begin position="186"/>
        <end position="205"/>
    </location>
</feature>
<evidence type="ECO:0000313" key="9">
    <source>
        <dbReference type="EMBL" id="PYF06657.1"/>
    </source>
</evidence>
<comment type="subcellular location">
    <subcellularLocation>
        <location evidence="1">Membrane</location>
        <topology evidence="1">Multi-pass membrane protein</topology>
    </subcellularLocation>
</comment>
<keyword evidence="3" id="KW-0813">Transport</keyword>
<evidence type="ECO:0000256" key="4">
    <source>
        <dbReference type="ARBA" id="ARBA00022544"/>
    </source>
</evidence>
<sequence>MIIPLFIVIGPSFADAEMYHVFPIVGHDVSGKEFYEGAKIICQGITNYIIISMIIPYMKNAKSVVRSSIWGFLVASMFVFSTVTICLAVFGEIKILDMYWPTLVLARMVHVPSELLSRVDAIFLIAWIFAVFTTVLSYYFMFVRGMAELFKTKKFQRISFIGIPIAMLIALIPQDTYELYRYIKNTAFIDIFLVIVYPILLLVIAKIRRKKGSAT</sequence>
<gene>
    <name evidence="9" type="ORF">BJ095_10878</name>
</gene>
<dbReference type="PANTHER" id="PTHR34975:SF2">
    <property type="entry name" value="SPORE GERMINATION PROTEIN A2"/>
    <property type="match status" value="1"/>
</dbReference>
<feature type="transmembrane region" description="Helical" evidence="8">
    <location>
        <begin position="69"/>
        <end position="90"/>
    </location>
</feature>
<accession>A0A318TRV1</accession>
<evidence type="ECO:0000256" key="6">
    <source>
        <dbReference type="ARBA" id="ARBA00022989"/>
    </source>
</evidence>
<evidence type="ECO:0000313" key="10">
    <source>
        <dbReference type="Proteomes" id="UP000247416"/>
    </source>
</evidence>
<evidence type="ECO:0000256" key="1">
    <source>
        <dbReference type="ARBA" id="ARBA00004141"/>
    </source>
</evidence>
<keyword evidence="5 8" id="KW-0812">Transmembrane</keyword>
<evidence type="ECO:0000256" key="2">
    <source>
        <dbReference type="ARBA" id="ARBA00007998"/>
    </source>
</evidence>
<organism evidence="9 10">
    <name type="scientific">Ureibacillus chungkukjangi</name>
    <dbReference type="NCBI Taxonomy" id="1202712"/>
    <lineage>
        <taxon>Bacteria</taxon>
        <taxon>Bacillati</taxon>
        <taxon>Bacillota</taxon>
        <taxon>Bacilli</taxon>
        <taxon>Bacillales</taxon>
        <taxon>Caryophanaceae</taxon>
        <taxon>Ureibacillus</taxon>
    </lineage>
</organism>
<dbReference type="Pfam" id="PF03845">
    <property type="entry name" value="Spore_permease"/>
    <property type="match status" value="1"/>
</dbReference>
<evidence type="ECO:0000256" key="5">
    <source>
        <dbReference type="ARBA" id="ARBA00022692"/>
    </source>
</evidence>
<dbReference type="EMBL" id="QJTJ01000008">
    <property type="protein sequence ID" value="PYF06657.1"/>
    <property type="molecule type" value="Genomic_DNA"/>
</dbReference>
<feature type="transmembrane region" description="Helical" evidence="8">
    <location>
        <begin position="155"/>
        <end position="174"/>
    </location>
</feature>
<feature type="transmembrane region" description="Helical" evidence="8">
    <location>
        <begin position="38"/>
        <end position="57"/>
    </location>
</feature>
<proteinExistence type="inferred from homology"/>
<keyword evidence="10" id="KW-1185">Reference proteome</keyword>
<evidence type="ECO:0000256" key="3">
    <source>
        <dbReference type="ARBA" id="ARBA00022448"/>
    </source>
</evidence>
<dbReference type="GO" id="GO:0009847">
    <property type="term" value="P:spore germination"/>
    <property type="evidence" value="ECO:0007669"/>
    <property type="project" value="InterPro"/>
</dbReference>
<feature type="transmembrane region" description="Helical" evidence="8">
    <location>
        <begin position="121"/>
        <end position="143"/>
    </location>
</feature>
<dbReference type="AlphaFoldDB" id="A0A318TRV1"/>
<dbReference type="PANTHER" id="PTHR34975">
    <property type="entry name" value="SPORE GERMINATION PROTEIN A2"/>
    <property type="match status" value="1"/>
</dbReference>
<protein>
    <submittedName>
        <fullName evidence="9">Spore germination protein (Amino acid permease)</fullName>
    </submittedName>
</protein>
<keyword evidence="7 8" id="KW-0472">Membrane</keyword>
<dbReference type="Proteomes" id="UP000247416">
    <property type="component" value="Unassembled WGS sequence"/>
</dbReference>
<reference evidence="9 10" key="1">
    <citation type="submission" date="2018-06" db="EMBL/GenBank/DDBJ databases">
        <title>Genomic Encyclopedia of Archaeal and Bacterial Type Strains, Phase II (KMG-II): from individual species to whole genera.</title>
        <authorList>
            <person name="Goeker M."/>
        </authorList>
    </citation>
    <scope>NUCLEOTIDE SEQUENCE [LARGE SCALE GENOMIC DNA]</scope>
    <source>
        <strain evidence="9 10">KACC 16626</strain>
    </source>
</reference>
<comment type="caution">
    <text evidence="9">The sequence shown here is derived from an EMBL/GenBank/DDBJ whole genome shotgun (WGS) entry which is preliminary data.</text>
</comment>
<keyword evidence="4" id="KW-0309">Germination</keyword>
<keyword evidence="6 8" id="KW-1133">Transmembrane helix</keyword>
<evidence type="ECO:0000256" key="8">
    <source>
        <dbReference type="SAM" id="Phobius"/>
    </source>
</evidence>
<dbReference type="RefSeq" id="WP_235867610.1">
    <property type="nucleotide sequence ID" value="NZ_CP085009.1"/>
</dbReference>
<name>A0A318TRV1_9BACL</name>
<comment type="similarity">
    <text evidence="2">Belongs to the amino acid-polyamine-organocation (APC) superfamily. Spore germination protein (SGP) (TC 2.A.3.9) family.</text>
</comment>